<dbReference type="EMBL" id="MN740041">
    <property type="protein sequence ID" value="QHT85279.1"/>
    <property type="molecule type" value="Genomic_DNA"/>
</dbReference>
<name>A0A6C0HXP7_9ZZZZ</name>
<evidence type="ECO:0000256" key="1">
    <source>
        <dbReference type="SAM" id="Phobius"/>
    </source>
</evidence>
<keyword evidence="1" id="KW-0812">Transmembrane</keyword>
<dbReference type="AlphaFoldDB" id="A0A6C0HXP7"/>
<keyword evidence="1" id="KW-0472">Membrane</keyword>
<protein>
    <submittedName>
        <fullName evidence="2">Uncharacterized protein</fullName>
    </submittedName>
</protein>
<keyword evidence="1" id="KW-1133">Transmembrane helix</keyword>
<evidence type="ECO:0000313" key="2">
    <source>
        <dbReference type="EMBL" id="QHT85279.1"/>
    </source>
</evidence>
<sequence>MKNELVIRSIKVIDIGFITAIYLTFGIVLAKLCDKALGEFDEEKENQKPLWQLLIELFLYLWFIGIVVYVVRNVVQMIPFPFHGVYGYDHFRVKELINAVIFFVTFLHFQEYYQKKIRHLFTRL</sequence>
<proteinExistence type="predicted"/>
<feature type="transmembrane region" description="Helical" evidence="1">
    <location>
        <begin position="50"/>
        <end position="71"/>
    </location>
</feature>
<accession>A0A6C0HXP7</accession>
<feature type="transmembrane region" description="Helical" evidence="1">
    <location>
        <begin position="12"/>
        <end position="30"/>
    </location>
</feature>
<organism evidence="2">
    <name type="scientific">viral metagenome</name>
    <dbReference type="NCBI Taxonomy" id="1070528"/>
    <lineage>
        <taxon>unclassified sequences</taxon>
        <taxon>metagenomes</taxon>
        <taxon>organismal metagenomes</taxon>
    </lineage>
</organism>
<reference evidence="2" key="1">
    <citation type="journal article" date="2020" name="Nature">
        <title>Giant virus diversity and host interactions through global metagenomics.</title>
        <authorList>
            <person name="Schulz F."/>
            <person name="Roux S."/>
            <person name="Paez-Espino D."/>
            <person name="Jungbluth S."/>
            <person name="Walsh D.A."/>
            <person name="Denef V.J."/>
            <person name="McMahon K.D."/>
            <person name="Konstantinidis K.T."/>
            <person name="Eloe-Fadrosh E.A."/>
            <person name="Kyrpides N.C."/>
            <person name="Woyke T."/>
        </authorList>
    </citation>
    <scope>NUCLEOTIDE SEQUENCE</scope>
    <source>
        <strain evidence="2">GVMAG-M-3300023184-17</strain>
    </source>
</reference>